<dbReference type="EMBL" id="BAAAUV010000037">
    <property type="protein sequence ID" value="GAA3239094.1"/>
    <property type="molecule type" value="Genomic_DNA"/>
</dbReference>
<keyword evidence="6" id="KW-0560">Oxidoreductase</keyword>
<dbReference type="Pfam" id="PF22366">
    <property type="entry name" value="NDH2_C"/>
    <property type="match status" value="1"/>
</dbReference>
<protein>
    <recommendedName>
        <fullName evidence="2">NADH:ubiquinone reductase (non-electrogenic)</fullName>
        <ecNumber evidence="2">1.6.5.9</ecNumber>
    </recommendedName>
</protein>
<feature type="domain" description="FAD/NAD(P)-binding" evidence="10">
    <location>
        <begin position="128"/>
        <end position="443"/>
    </location>
</feature>
<keyword evidence="4" id="KW-0274">FAD</keyword>
<evidence type="ECO:0000256" key="7">
    <source>
        <dbReference type="ARBA" id="ARBA00023027"/>
    </source>
</evidence>
<dbReference type="EC" id="1.6.5.9" evidence="2"/>
<evidence type="ECO:0000256" key="6">
    <source>
        <dbReference type="ARBA" id="ARBA00023002"/>
    </source>
</evidence>
<evidence type="ECO:0000256" key="9">
    <source>
        <dbReference type="SAM" id="Phobius"/>
    </source>
</evidence>
<keyword evidence="5" id="KW-0809">Transit peptide</keyword>
<keyword evidence="13" id="KW-1185">Reference proteome</keyword>
<dbReference type="PRINTS" id="PR00411">
    <property type="entry name" value="PNDRDTASEI"/>
</dbReference>
<dbReference type="Pfam" id="PF07992">
    <property type="entry name" value="Pyr_redox_2"/>
    <property type="match status" value="1"/>
</dbReference>
<sequence>MLGGCGGIVGGAVVGGLMAYQGLGGVFWLFVVYSGLTGVALGFLGRHRPGGVVALGLLLGLLGWLAWTLTLDPLRRGETPTWTAAAAAAEYPRLVGDLLAGAMAGVLFPLLARFLPERAEPEPAVAARIVIIGGGFGGVAAAQRFEKLRARGRAVDVTLVSDSNFLLFTPMLAEVAGGALEAQHISAPVRACAPHTRFRRGEVTRIDITERAVVLRTGGLRDERVPFDHLVVATGVVPAFFGLPGVEERGFTLKTLGDAARLRAHVLGLLELAEQESDPRERARQLSFVVAGGGFAGAEAVAELFDLVHGVLRHYPGIDPEEPAFMLVHSGQRILPELSDRLGDYARERLEARGIGFRFGVRVAEVAESAVWLNDRTSIPARTLVWTAGNRPGPLLSGRKLTTDAALRVEGVDGIWAVGDCAEIPDPEGRPYPPTAQHALREGAQVADNVVAVLEGRAPKPFVFRTIGILCLLGHRTAAAEIKGRRFSGLAAWFLWRGIYLAKLPGAEKRLRVLSDWVIDLAFPRDITVSRDA</sequence>
<evidence type="ECO:0000256" key="2">
    <source>
        <dbReference type="ARBA" id="ARBA00012637"/>
    </source>
</evidence>
<dbReference type="InterPro" id="IPR036188">
    <property type="entry name" value="FAD/NAD-bd_sf"/>
</dbReference>
<feature type="domain" description="External alternative NADH-ubiquinone oxidoreductase-like C-terminal" evidence="11">
    <location>
        <begin position="468"/>
        <end position="526"/>
    </location>
</feature>
<feature type="transmembrane region" description="Helical" evidence="9">
    <location>
        <begin position="26"/>
        <end position="45"/>
    </location>
</feature>
<keyword evidence="9" id="KW-0812">Transmembrane</keyword>
<evidence type="ECO:0000256" key="3">
    <source>
        <dbReference type="ARBA" id="ARBA00022630"/>
    </source>
</evidence>
<keyword evidence="7" id="KW-0520">NAD</keyword>
<evidence type="ECO:0000313" key="12">
    <source>
        <dbReference type="EMBL" id="GAA3239094.1"/>
    </source>
</evidence>
<evidence type="ECO:0000256" key="5">
    <source>
        <dbReference type="ARBA" id="ARBA00022946"/>
    </source>
</evidence>
<gene>
    <name evidence="12" type="ORF">GCM10010468_75050</name>
</gene>
<accession>A0ABP6QQG9</accession>
<dbReference type="PRINTS" id="PR00368">
    <property type="entry name" value="FADPNR"/>
</dbReference>
<organism evidence="12 13">
    <name type="scientific">Actinocorallia longicatena</name>
    <dbReference type="NCBI Taxonomy" id="111803"/>
    <lineage>
        <taxon>Bacteria</taxon>
        <taxon>Bacillati</taxon>
        <taxon>Actinomycetota</taxon>
        <taxon>Actinomycetes</taxon>
        <taxon>Streptosporangiales</taxon>
        <taxon>Thermomonosporaceae</taxon>
        <taxon>Actinocorallia</taxon>
    </lineage>
</organism>
<dbReference type="InterPro" id="IPR045024">
    <property type="entry name" value="NDH-2"/>
</dbReference>
<dbReference type="InterPro" id="IPR054585">
    <property type="entry name" value="NDH2-like_C"/>
</dbReference>
<dbReference type="PANTHER" id="PTHR43706:SF47">
    <property type="entry name" value="EXTERNAL NADH-UBIQUINONE OXIDOREDUCTASE 1, MITOCHONDRIAL-RELATED"/>
    <property type="match status" value="1"/>
</dbReference>
<dbReference type="InterPro" id="IPR023753">
    <property type="entry name" value="FAD/NAD-binding_dom"/>
</dbReference>
<dbReference type="PANTHER" id="PTHR43706">
    <property type="entry name" value="NADH DEHYDROGENASE"/>
    <property type="match status" value="1"/>
</dbReference>
<evidence type="ECO:0000313" key="13">
    <source>
        <dbReference type="Proteomes" id="UP001501237"/>
    </source>
</evidence>
<evidence type="ECO:0000256" key="8">
    <source>
        <dbReference type="ARBA" id="ARBA00047599"/>
    </source>
</evidence>
<keyword evidence="3" id="KW-0285">Flavoprotein</keyword>
<proteinExistence type="inferred from homology"/>
<keyword evidence="9" id="KW-0472">Membrane</keyword>
<evidence type="ECO:0000259" key="10">
    <source>
        <dbReference type="Pfam" id="PF07992"/>
    </source>
</evidence>
<dbReference type="Gene3D" id="3.50.50.100">
    <property type="match status" value="1"/>
</dbReference>
<evidence type="ECO:0000259" key="11">
    <source>
        <dbReference type="Pfam" id="PF22366"/>
    </source>
</evidence>
<comment type="caution">
    <text evidence="12">The sequence shown here is derived from an EMBL/GenBank/DDBJ whole genome shotgun (WGS) entry which is preliminary data.</text>
</comment>
<evidence type="ECO:0000256" key="1">
    <source>
        <dbReference type="ARBA" id="ARBA00005272"/>
    </source>
</evidence>
<feature type="transmembrane region" description="Helical" evidence="9">
    <location>
        <begin position="52"/>
        <end position="71"/>
    </location>
</feature>
<dbReference type="SUPFAM" id="SSF51905">
    <property type="entry name" value="FAD/NAD(P)-binding domain"/>
    <property type="match status" value="2"/>
</dbReference>
<reference evidence="13" key="1">
    <citation type="journal article" date="2019" name="Int. J. Syst. Evol. Microbiol.">
        <title>The Global Catalogue of Microorganisms (GCM) 10K type strain sequencing project: providing services to taxonomists for standard genome sequencing and annotation.</title>
        <authorList>
            <consortium name="The Broad Institute Genomics Platform"/>
            <consortium name="The Broad Institute Genome Sequencing Center for Infectious Disease"/>
            <person name="Wu L."/>
            <person name="Ma J."/>
        </authorList>
    </citation>
    <scope>NUCLEOTIDE SEQUENCE [LARGE SCALE GENOMIC DNA]</scope>
    <source>
        <strain evidence="13">JCM 9377</strain>
    </source>
</reference>
<comment type="similarity">
    <text evidence="1">Belongs to the NADH dehydrogenase family.</text>
</comment>
<name>A0ABP6QQG9_9ACTN</name>
<dbReference type="Proteomes" id="UP001501237">
    <property type="component" value="Unassembled WGS sequence"/>
</dbReference>
<comment type="catalytic activity">
    <reaction evidence="8">
        <text>a quinone + NADH + H(+) = a quinol + NAD(+)</text>
        <dbReference type="Rhea" id="RHEA:46160"/>
        <dbReference type="ChEBI" id="CHEBI:15378"/>
        <dbReference type="ChEBI" id="CHEBI:24646"/>
        <dbReference type="ChEBI" id="CHEBI:57540"/>
        <dbReference type="ChEBI" id="CHEBI:57945"/>
        <dbReference type="ChEBI" id="CHEBI:132124"/>
        <dbReference type="EC" id="1.6.5.9"/>
    </reaction>
</comment>
<evidence type="ECO:0000256" key="4">
    <source>
        <dbReference type="ARBA" id="ARBA00022827"/>
    </source>
</evidence>
<keyword evidence="9" id="KW-1133">Transmembrane helix</keyword>